<proteinExistence type="predicted"/>
<feature type="transmembrane region" description="Helical" evidence="1">
    <location>
        <begin position="38"/>
        <end position="58"/>
    </location>
</feature>
<evidence type="ECO:0000256" key="1">
    <source>
        <dbReference type="SAM" id="Phobius"/>
    </source>
</evidence>
<name>A0A917I9H4_9HYPH</name>
<evidence type="ECO:0000313" key="2">
    <source>
        <dbReference type="EMBL" id="GGH27600.1"/>
    </source>
</evidence>
<keyword evidence="1" id="KW-0472">Membrane</keyword>
<comment type="caution">
    <text evidence="2">The sequence shown here is derived from an EMBL/GenBank/DDBJ whole genome shotgun (WGS) entry which is preliminary data.</text>
</comment>
<organism evidence="2 3">
    <name type="scientific">Alsobacter metallidurans</name>
    <dbReference type="NCBI Taxonomy" id="340221"/>
    <lineage>
        <taxon>Bacteria</taxon>
        <taxon>Pseudomonadati</taxon>
        <taxon>Pseudomonadota</taxon>
        <taxon>Alphaproteobacteria</taxon>
        <taxon>Hyphomicrobiales</taxon>
        <taxon>Alsobacteraceae</taxon>
        <taxon>Alsobacter</taxon>
    </lineage>
</organism>
<reference evidence="2" key="1">
    <citation type="journal article" date="2014" name="Int. J. Syst. Evol. Microbiol.">
        <title>Complete genome sequence of Corynebacterium casei LMG S-19264T (=DSM 44701T), isolated from a smear-ripened cheese.</title>
        <authorList>
            <consortium name="US DOE Joint Genome Institute (JGI-PGF)"/>
            <person name="Walter F."/>
            <person name="Albersmeier A."/>
            <person name="Kalinowski J."/>
            <person name="Ruckert C."/>
        </authorList>
    </citation>
    <scope>NUCLEOTIDE SEQUENCE</scope>
    <source>
        <strain evidence="2">CGMCC 1.12214</strain>
    </source>
</reference>
<gene>
    <name evidence="2" type="ORF">GCM10007036_36240</name>
</gene>
<accession>A0A917I9H4</accession>
<dbReference type="Proteomes" id="UP000603912">
    <property type="component" value="Unassembled WGS sequence"/>
</dbReference>
<evidence type="ECO:0000313" key="3">
    <source>
        <dbReference type="Proteomes" id="UP000603912"/>
    </source>
</evidence>
<keyword evidence="3" id="KW-1185">Reference proteome</keyword>
<dbReference type="AlphaFoldDB" id="A0A917I9H4"/>
<reference evidence="2" key="2">
    <citation type="submission" date="2020-09" db="EMBL/GenBank/DDBJ databases">
        <authorList>
            <person name="Sun Q."/>
            <person name="Zhou Y."/>
        </authorList>
    </citation>
    <scope>NUCLEOTIDE SEQUENCE</scope>
    <source>
        <strain evidence="2">CGMCC 1.12214</strain>
    </source>
</reference>
<protein>
    <submittedName>
        <fullName evidence="2">Uncharacterized protein</fullName>
    </submittedName>
</protein>
<sequence length="103" mass="10598">MPFALEPLKLAVAALTLLIARFVKGVIGLGLPTVAMGLLQAASLLIVPSFVTNVWQLATGPRLGALTRRLWPMMAGVVAGTLAGSGISGVAIPAKLPLVSAWR</sequence>
<feature type="transmembrane region" description="Helical" evidence="1">
    <location>
        <begin position="70"/>
        <end position="94"/>
    </location>
</feature>
<dbReference type="EMBL" id="BMES01000002">
    <property type="protein sequence ID" value="GGH27600.1"/>
    <property type="molecule type" value="Genomic_DNA"/>
</dbReference>
<keyword evidence="1" id="KW-1133">Transmembrane helix</keyword>
<keyword evidence="1" id="KW-0812">Transmembrane</keyword>